<feature type="compositionally biased region" description="Basic residues" evidence="1">
    <location>
        <begin position="280"/>
        <end position="293"/>
    </location>
</feature>
<evidence type="ECO:0000256" key="1">
    <source>
        <dbReference type="SAM" id="MobiDB-lite"/>
    </source>
</evidence>
<sequence length="676" mass="73570">MVTTRSAACTAAKTSITAARALRQRRRARTAEQEILGEAEAGPAKPNRRHRRANSTKHNKTSPNPAEDEDHIQADREEPQDDQIVVEPEPSQAAVIPSSGSTIVPANPDDRSLAAPTPPPEPEAPKRWFGQISNVPVPNPPAPIFKAAESLIHFSSGLPNSQPESKPFETIGEEDLSLGDNPGGDEASFSARKQEAIRKAATAVMAHMNGRDVPLADYVSILDGMLADPEMRDRLPPILISEYEKAKNSHYQRASNGGLIEKFINATRRATDVTAKILMSKRTRGDRRTRGPRSRPAPVPTCYHTPGPTPKPVESLPPTPSPPMMADTSYDQTMPQVSPLGTYDYLEDLGDQIPMGSQPLGSRGVLEPQSPCPSSLAFPDPSPSPSPGIFAQPLTEANLHRRAADHSDHQRSREPSAPWEEERSGVMRTSKVFSRSAPYPRRASVDTRASYSSRAPSRSGAINLSGKEVLDESGYSVYSASTGGIVPRQTDAQRMASSMTNKVKRMLQPGTYESECVKTAEGLLARIEREEGAEEASRVRAGFEILNCYELVRNANVDFLAEALLEHVSPHLGQSSTTTNHTRDHLALPAASHQDFQLALPVASHQDVQLFNHRGASSSSSNALPGFEDFKPPPKQHCVHPLLGEGTIQFVRVFEPHVQNSNRILDSPMLPPPHPS</sequence>
<dbReference type="OrthoDB" id="2503960at2759"/>
<gene>
    <name evidence="2" type="ORF">PSTG_03561</name>
</gene>
<reference evidence="3" key="1">
    <citation type="submission" date="2014-03" db="EMBL/GenBank/DDBJ databases">
        <title>The Genome Sequence of Puccinia striiformis f. sp. tritici PST-78.</title>
        <authorList>
            <consortium name="The Broad Institute Genome Sequencing Platform"/>
            <person name="Cuomo C."/>
            <person name="Hulbert S."/>
            <person name="Chen X."/>
            <person name="Walker B."/>
            <person name="Young S.K."/>
            <person name="Zeng Q."/>
            <person name="Gargeya S."/>
            <person name="Fitzgerald M."/>
            <person name="Haas B."/>
            <person name="Abouelleil A."/>
            <person name="Alvarado L."/>
            <person name="Arachchi H.M."/>
            <person name="Berlin A.M."/>
            <person name="Chapman S.B."/>
            <person name="Goldberg J."/>
            <person name="Griggs A."/>
            <person name="Gujja S."/>
            <person name="Hansen M."/>
            <person name="Howarth C."/>
            <person name="Imamovic A."/>
            <person name="Larimer J."/>
            <person name="McCowan C."/>
            <person name="Montmayeur A."/>
            <person name="Murphy C."/>
            <person name="Neiman D."/>
            <person name="Pearson M."/>
            <person name="Priest M."/>
            <person name="Roberts A."/>
            <person name="Saif S."/>
            <person name="Shea T."/>
            <person name="Sisk P."/>
            <person name="Sykes S."/>
            <person name="Wortman J."/>
            <person name="Nusbaum C."/>
            <person name="Birren B."/>
        </authorList>
    </citation>
    <scope>NUCLEOTIDE SEQUENCE [LARGE SCALE GENOMIC DNA]</scope>
    <source>
        <strain evidence="3">race PST-78</strain>
    </source>
</reference>
<name>A0A0L0VVG1_9BASI</name>
<comment type="caution">
    <text evidence="2">The sequence shown here is derived from an EMBL/GenBank/DDBJ whole genome shotgun (WGS) entry which is preliminary data.</text>
</comment>
<feature type="compositionally biased region" description="Pro residues" evidence="1">
    <location>
        <begin position="307"/>
        <end position="323"/>
    </location>
</feature>
<proteinExistence type="predicted"/>
<accession>A0A0L0VVG1</accession>
<dbReference type="AlphaFoldDB" id="A0A0L0VVG1"/>
<feature type="region of interest" description="Disordered" evidence="1">
    <location>
        <begin position="20"/>
        <end position="125"/>
    </location>
</feature>
<protein>
    <submittedName>
        <fullName evidence="2">Uncharacterized protein</fullName>
    </submittedName>
</protein>
<evidence type="ECO:0000313" key="3">
    <source>
        <dbReference type="Proteomes" id="UP000054564"/>
    </source>
</evidence>
<evidence type="ECO:0000313" key="2">
    <source>
        <dbReference type="EMBL" id="KNF03294.1"/>
    </source>
</evidence>
<keyword evidence="3" id="KW-1185">Reference proteome</keyword>
<feature type="compositionally biased region" description="Low complexity" evidence="1">
    <location>
        <begin position="448"/>
        <end position="460"/>
    </location>
</feature>
<dbReference type="EMBL" id="AJIL01000018">
    <property type="protein sequence ID" value="KNF03294.1"/>
    <property type="molecule type" value="Genomic_DNA"/>
</dbReference>
<organism evidence="2 3">
    <name type="scientific">Puccinia striiformis f. sp. tritici PST-78</name>
    <dbReference type="NCBI Taxonomy" id="1165861"/>
    <lineage>
        <taxon>Eukaryota</taxon>
        <taxon>Fungi</taxon>
        <taxon>Dikarya</taxon>
        <taxon>Basidiomycota</taxon>
        <taxon>Pucciniomycotina</taxon>
        <taxon>Pucciniomycetes</taxon>
        <taxon>Pucciniales</taxon>
        <taxon>Pucciniaceae</taxon>
        <taxon>Puccinia</taxon>
    </lineage>
</organism>
<dbReference type="Proteomes" id="UP000054564">
    <property type="component" value="Unassembled WGS sequence"/>
</dbReference>
<feature type="compositionally biased region" description="Basic and acidic residues" evidence="1">
    <location>
        <begin position="398"/>
        <end position="425"/>
    </location>
</feature>
<feature type="region of interest" description="Disordered" evidence="1">
    <location>
        <begin position="280"/>
        <end position="460"/>
    </location>
</feature>
<feature type="compositionally biased region" description="Basic residues" evidence="1">
    <location>
        <begin position="46"/>
        <end position="60"/>
    </location>
</feature>